<name>A0ABN1PZK2_9ACTN</name>
<gene>
    <name evidence="5" type="ORF">GCM10009575_044760</name>
</gene>
<evidence type="ECO:0000313" key="6">
    <source>
        <dbReference type="Proteomes" id="UP001500418"/>
    </source>
</evidence>
<protein>
    <submittedName>
        <fullName evidence="5">Beta-ketoacyl synthase N-terminal-like domain-containing protein</fullName>
    </submittedName>
</protein>
<evidence type="ECO:0000259" key="4">
    <source>
        <dbReference type="Pfam" id="PF00109"/>
    </source>
</evidence>
<proteinExistence type="predicted"/>
<dbReference type="Proteomes" id="UP001500418">
    <property type="component" value="Unassembled WGS sequence"/>
</dbReference>
<dbReference type="EMBL" id="BAAAID010000027">
    <property type="protein sequence ID" value="GAA0934957.1"/>
    <property type="molecule type" value="Genomic_DNA"/>
</dbReference>
<dbReference type="Gene3D" id="3.40.47.10">
    <property type="match status" value="1"/>
</dbReference>
<evidence type="ECO:0000313" key="5">
    <source>
        <dbReference type="EMBL" id="GAA0934957.1"/>
    </source>
</evidence>
<feature type="domain" description="Beta-ketoacyl synthase-like N-terminal" evidence="4">
    <location>
        <begin position="11"/>
        <end position="236"/>
    </location>
</feature>
<keyword evidence="1" id="KW-0808">Transferase</keyword>
<dbReference type="InterPro" id="IPR000794">
    <property type="entry name" value="Beta-ketoacyl_synthase"/>
</dbReference>
<sequence length="437" mass="45294">MVNAPSGAAPVISAWTAVSPLGLRGSDFTAALRSGRPAARPLDPEEWSAPFREASLVPDFHIRQILGRKGTRSMDRATGLAVTAIRHLLTGEREYGEGERLPGVGEETGLALGTSTGSAQSIMDFTRDSLVGEKPFYVDPARFPNTVMNCAAGQSAIWHGLRGPNTTIAGGRATGLLALRYAVRLQRAGRARAVLCGAVEEFSSARAWLEWHARADENSAAVLGEGAAVWLLEPDASAREHGREGLAEVVGLEFGCAADAKAARTVLAETIGRLLDRTGVTPGELSAVADSGAPGAEGEAELAALADALGGKEPPRITAADTIGDTCAAAAAFQIAAVLAMAERDPSGVASGRGHLPAVAGGEPKGRAAVVRESARRPLRNEGAEHGRPSTGGTSQRQLGEAEAPRRRTEPLKRGATALVTTVDRDGVVGAALLRIR</sequence>
<dbReference type="Pfam" id="PF00109">
    <property type="entry name" value="ketoacyl-synt"/>
    <property type="match status" value="1"/>
</dbReference>
<evidence type="ECO:0000256" key="1">
    <source>
        <dbReference type="ARBA" id="ARBA00022679"/>
    </source>
</evidence>
<dbReference type="InterPro" id="IPR014030">
    <property type="entry name" value="Ketoacyl_synth_N"/>
</dbReference>
<keyword evidence="6" id="KW-1185">Reference proteome</keyword>
<evidence type="ECO:0000256" key="3">
    <source>
        <dbReference type="SAM" id="MobiDB-lite"/>
    </source>
</evidence>
<keyword evidence="2" id="KW-0012">Acyltransferase</keyword>
<comment type="caution">
    <text evidence="5">The sequence shown here is derived from an EMBL/GenBank/DDBJ whole genome shotgun (WGS) entry which is preliminary data.</text>
</comment>
<feature type="compositionally biased region" description="Basic and acidic residues" evidence="3">
    <location>
        <begin position="373"/>
        <end position="388"/>
    </location>
</feature>
<dbReference type="PANTHER" id="PTHR11712:SF322">
    <property type="entry name" value="POLYKETIDE BETA-KETOACYL SYNTHASE 2-RELATED"/>
    <property type="match status" value="1"/>
</dbReference>
<reference evidence="5 6" key="1">
    <citation type="journal article" date="2019" name="Int. J. Syst. Evol. Microbiol.">
        <title>The Global Catalogue of Microorganisms (GCM) 10K type strain sequencing project: providing services to taxonomists for standard genome sequencing and annotation.</title>
        <authorList>
            <consortium name="The Broad Institute Genomics Platform"/>
            <consortium name="The Broad Institute Genome Sequencing Center for Infectious Disease"/>
            <person name="Wu L."/>
            <person name="Ma J."/>
        </authorList>
    </citation>
    <scope>NUCLEOTIDE SEQUENCE [LARGE SCALE GENOMIC DNA]</scope>
    <source>
        <strain evidence="5 6">JCM 11444</strain>
    </source>
</reference>
<feature type="compositionally biased region" description="Basic and acidic residues" evidence="3">
    <location>
        <begin position="403"/>
        <end position="413"/>
    </location>
</feature>
<dbReference type="SUPFAM" id="SSF53901">
    <property type="entry name" value="Thiolase-like"/>
    <property type="match status" value="2"/>
</dbReference>
<organism evidence="5 6">
    <name type="scientific">Streptomyces rhizosphaericus</name>
    <dbReference type="NCBI Taxonomy" id="114699"/>
    <lineage>
        <taxon>Bacteria</taxon>
        <taxon>Bacillati</taxon>
        <taxon>Actinomycetota</taxon>
        <taxon>Actinomycetes</taxon>
        <taxon>Kitasatosporales</taxon>
        <taxon>Streptomycetaceae</taxon>
        <taxon>Streptomyces</taxon>
        <taxon>Streptomyces violaceusniger group</taxon>
    </lineage>
</organism>
<evidence type="ECO:0000256" key="2">
    <source>
        <dbReference type="ARBA" id="ARBA00023315"/>
    </source>
</evidence>
<feature type="region of interest" description="Disordered" evidence="3">
    <location>
        <begin position="347"/>
        <end position="418"/>
    </location>
</feature>
<dbReference type="PANTHER" id="PTHR11712">
    <property type="entry name" value="POLYKETIDE SYNTHASE-RELATED"/>
    <property type="match status" value="1"/>
</dbReference>
<accession>A0ABN1PZK2</accession>
<dbReference type="InterPro" id="IPR016039">
    <property type="entry name" value="Thiolase-like"/>
</dbReference>